<dbReference type="RefSeq" id="WP_116283321.1">
    <property type="nucleotide sequence ID" value="NZ_NBXA01000022.1"/>
</dbReference>
<sequence>MTDTAPGDLSGPDSAPFDNALIDSLTEWMPRQRWFGGKTTSPALRLIGSFDLPHGDAEVRVTTFLVLDEGGQQSRLYQVPLTVRSERAPELEASLIVAVSAEPGSDSPDSDVPVNAVTVGDKGAHTQFVYDGTHDLAYSGALLDLIARDQASDGTGGATATGRAQVSGHPLTVTHARVLSGEQSNSSIIMTVTTAEGAEHRPVICKVFRVLHHGNNPDVVLQSALAKAGSTRVPASIGSVVGQWHDSRMPDGRTSGHLAFAQEFLPGVEDAWRVALDAVEAGRSFVAEAAALGEATAEVHETLAAVLPTVAPSDDLVAGVMTSMRRRHGGAVREVPSLAEHNDAIERVFEAAEASPWPNLQRIHGDYHLGQVLHTPNGGWVLVDFEGEPLRPMVERSQPDLVLRDIAGMLRSFDYVAGSYAQTHPGESATQWALDARAAFLDAYIARAGLDLRANRALLDAFEIDKALYEAIYEVRNRPTWVSIPTTAVARLANRPRG</sequence>
<dbReference type="GO" id="GO:0016301">
    <property type="term" value="F:kinase activity"/>
    <property type="evidence" value="ECO:0007669"/>
    <property type="project" value="UniProtKB-KW"/>
</dbReference>
<organism evidence="17 18">
    <name type="scientific">Subtercola boreus</name>
    <dbReference type="NCBI Taxonomy" id="120213"/>
    <lineage>
        <taxon>Bacteria</taxon>
        <taxon>Bacillati</taxon>
        <taxon>Actinomycetota</taxon>
        <taxon>Actinomycetes</taxon>
        <taxon>Micrococcales</taxon>
        <taxon>Microbacteriaceae</taxon>
        <taxon>Subtercola</taxon>
    </lineage>
</organism>
<evidence type="ECO:0000259" key="16">
    <source>
        <dbReference type="Pfam" id="PF18085"/>
    </source>
</evidence>
<comment type="similarity">
    <text evidence="2">Belongs to the aminoglycoside phosphotransferase family.</text>
</comment>
<keyword evidence="8" id="KW-0547">Nucleotide-binding</keyword>
<evidence type="ECO:0000256" key="6">
    <source>
        <dbReference type="ARBA" id="ARBA00022600"/>
    </source>
</evidence>
<dbReference type="Pfam" id="PF01636">
    <property type="entry name" value="APH"/>
    <property type="match status" value="1"/>
</dbReference>
<dbReference type="EC" id="2.7.1.175" evidence="4"/>
<keyword evidence="9" id="KW-0418">Kinase</keyword>
<evidence type="ECO:0000256" key="3">
    <source>
        <dbReference type="ARBA" id="ARBA00011245"/>
    </source>
</evidence>
<dbReference type="EMBL" id="NBXA01000022">
    <property type="protein sequence ID" value="RFA11880.1"/>
    <property type="molecule type" value="Genomic_DNA"/>
</dbReference>
<evidence type="ECO:0000256" key="7">
    <source>
        <dbReference type="ARBA" id="ARBA00022679"/>
    </source>
</evidence>
<name>A0A3E0VQQ7_9MICO</name>
<evidence type="ECO:0000256" key="12">
    <source>
        <dbReference type="ARBA" id="ARBA00023277"/>
    </source>
</evidence>
<keyword evidence="6" id="KW-0321">Glycogen metabolism</keyword>
<dbReference type="GO" id="GO:0005524">
    <property type="term" value="F:ATP binding"/>
    <property type="evidence" value="ECO:0007669"/>
    <property type="project" value="UniProtKB-KW"/>
</dbReference>
<evidence type="ECO:0000313" key="18">
    <source>
        <dbReference type="Proteomes" id="UP000256709"/>
    </source>
</evidence>
<dbReference type="OrthoDB" id="3787729at2"/>
<dbReference type="SUPFAM" id="SSF56112">
    <property type="entry name" value="Protein kinase-like (PK-like)"/>
    <property type="match status" value="1"/>
</dbReference>
<evidence type="ECO:0000256" key="4">
    <source>
        <dbReference type="ARBA" id="ARBA00011962"/>
    </source>
</evidence>
<evidence type="ECO:0000256" key="8">
    <source>
        <dbReference type="ARBA" id="ARBA00022741"/>
    </source>
</evidence>
<evidence type="ECO:0000256" key="2">
    <source>
        <dbReference type="ARBA" id="ARBA00006219"/>
    </source>
</evidence>
<evidence type="ECO:0000256" key="10">
    <source>
        <dbReference type="ARBA" id="ARBA00022840"/>
    </source>
</evidence>
<dbReference type="Gene3D" id="3.90.1200.10">
    <property type="match status" value="1"/>
</dbReference>
<dbReference type="InterPro" id="IPR011009">
    <property type="entry name" value="Kinase-like_dom_sf"/>
</dbReference>
<evidence type="ECO:0000256" key="5">
    <source>
        <dbReference type="ARBA" id="ARBA00013882"/>
    </source>
</evidence>
<dbReference type="Pfam" id="PF18085">
    <property type="entry name" value="Mak_N_cap"/>
    <property type="match status" value="1"/>
</dbReference>
<dbReference type="InterPro" id="IPR040999">
    <property type="entry name" value="Mak_N_cap"/>
</dbReference>
<dbReference type="Proteomes" id="UP000256709">
    <property type="component" value="Unassembled WGS sequence"/>
</dbReference>
<gene>
    <name evidence="17" type="ORF">B7R21_11050</name>
</gene>
<protein>
    <recommendedName>
        <fullName evidence="5">Maltokinase</fullName>
        <ecNumber evidence="4">2.7.1.175</ecNumber>
    </recommendedName>
    <alternativeName>
        <fullName evidence="13">Maltose-1-phosphate synthase</fullName>
    </alternativeName>
</protein>
<keyword evidence="11" id="KW-0320">Glycogen biosynthesis</keyword>
<evidence type="ECO:0000256" key="14">
    <source>
        <dbReference type="ARBA" id="ARBA00049067"/>
    </source>
</evidence>
<evidence type="ECO:0000259" key="15">
    <source>
        <dbReference type="Pfam" id="PF01636"/>
    </source>
</evidence>
<evidence type="ECO:0000313" key="17">
    <source>
        <dbReference type="EMBL" id="RFA11880.1"/>
    </source>
</evidence>
<evidence type="ECO:0000256" key="13">
    <source>
        <dbReference type="ARBA" id="ARBA00031251"/>
    </source>
</evidence>
<keyword evidence="12" id="KW-0119">Carbohydrate metabolism</keyword>
<evidence type="ECO:0000256" key="11">
    <source>
        <dbReference type="ARBA" id="ARBA00023056"/>
    </source>
</evidence>
<feature type="domain" description="Aminoglycoside phosphotransferase" evidence="15">
    <location>
        <begin position="254"/>
        <end position="414"/>
    </location>
</feature>
<comment type="pathway">
    <text evidence="1">Glycan biosynthesis; glycogen biosynthesis.</text>
</comment>
<keyword evidence="7 17" id="KW-0808">Transferase</keyword>
<dbReference type="GO" id="GO:0005978">
    <property type="term" value="P:glycogen biosynthetic process"/>
    <property type="evidence" value="ECO:0007669"/>
    <property type="project" value="UniProtKB-UniPathway"/>
</dbReference>
<feature type="domain" description="Maltokinase N-terminal cap" evidence="16">
    <location>
        <begin position="28"/>
        <end position="101"/>
    </location>
</feature>
<dbReference type="UniPathway" id="UPA00164"/>
<keyword evidence="10" id="KW-0067">ATP-binding</keyword>
<evidence type="ECO:0000256" key="1">
    <source>
        <dbReference type="ARBA" id="ARBA00004964"/>
    </source>
</evidence>
<comment type="caution">
    <text evidence="17">The sequence shown here is derived from an EMBL/GenBank/DDBJ whole genome shotgun (WGS) entry which is preliminary data.</text>
</comment>
<proteinExistence type="inferred from homology"/>
<comment type="subunit">
    <text evidence="3">Monomer.</text>
</comment>
<dbReference type="InterPro" id="IPR002575">
    <property type="entry name" value="Aminoglycoside_PTrfase"/>
</dbReference>
<reference evidence="17 18" key="1">
    <citation type="submission" date="2017-04" db="EMBL/GenBank/DDBJ databases">
        <title>Comparative genome analysis of Subtercola boreus.</title>
        <authorList>
            <person name="Cho Y.-J."/>
            <person name="Cho A."/>
            <person name="Kim O.-S."/>
            <person name="Lee J.-I."/>
        </authorList>
    </citation>
    <scope>NUCLEOTIDE SEQUENCE [LARGE SCALE GENOMIC DNA]</scope>
    <source>
        <strain evidence="17 18">P27444</strain>
    </source>
</reference>
<dbReference type="AlphaFoldDB" id="A0A3E0VQQ7"/>
<comment type="catalytic activity">
    <reaction evidence="14">
        <text>D-maltose + ATP = alpha-maltose 1-phosphate + ADP + H(+)</text>
        <dbReference type="Rhea" id="RHEA:31915"/>
        <dbReference type="ChEBI" id="CHEBI:15378"/>
        <dbReference type="ChEBI" id="CHEBI:17306"/>
        <dbReference type="ChEBI" id="CHEBI:30616"/>
        <dbReference type="ChEBI" id="CHEBI:63576"/>
        <dbReference type="ChEBI" id="CHEBI:456216"/>
        <dbReference type="EC" id="2.7.1.175"/>
    </reaction>
</comment>
<evidence type="ECO:0000256" key="9">
    <source>
        <dbReference type="ARBA" id="ARBA00022777"/>
    </source>
</evidence>
<accession>A0A3E0VQQ7</accession>